<accession>A0A6G1I689</accession>
<sequence>MDGSLQRLLLLHLFLEHRWSRASEAETRRVLRATNIPSTTTNCWLRALLYGHEIGRWRFGKQSSGMSVRLWLFGARGFMRRDGCRCRLAQYIICCRAVVAPEMGSVDSFPRPHQPQPNKNTPPQELPAAQQNPVALHLTLSIISLLYT</sequence>
<reference evidence="2" key="1">
    <citation type="journal article" date="2020" name="Stud. Mycol.">
        <title>101 Dothideomycetes genomes: a test case for predicting lifestyles and emergence of pathogens.</title>
        <authorList>
            <person name="Haridas S."/>
            <person name="Albert R."/>
            <person name="Binder M."/>
            <person name="Bloem J."/>
            <person name="Labutti K."/>
            <person name="Salamov A."/>
            <person name="Andreopoulos B."/>
            <person name="Baker S."/>
            <person name="Barry K."/>
            <person name="Bills G."/>
            <person name="Bluhm B."/>
            <person name="Cannon C."/>
            <person name="Castanera R."/>
            <person name="Culley D."/>
            <person name="Daum C."/>
            <person name="Ezra D."/>
            <person name="Gonzalez J."/>
            <person name="Henrissat B."/>
            <person name="Kuo A."/>
            <person name="Liang C."/>
            <person name="Lipzen A."/>
            <person name="Lutzoni F."/>
            <person name="Magnuson J."/>
            <person name="Mondo S."/>
            <person name="Nolan M."/>
            <person name="Ohm R."/>
            <person name="Pangilinan J."/>
            <person name="Park H.-J."/>
            <person name="Ramirez L."/>
            <person name="Alfaro M."/>
            <person name="Sun H."/>
            <person name="Tritt A."/>
            <person name="Yoshinaga Y."/>
            <person name="Zwiers L.-H."/>
            <person name="Turgeon B."/>
            <person name="Goodwin S."/>
            <person name="Spatafora J."/>
            <person name="Crous P."/>
            <person name="Grigoriev I."/>
        </authorList>
    </citation>
    <scope>NUCLEOTIDE SEQUENCE</scope>
    <source>
        <strain evidence="2">CBS 262.69</strain>
    </source>
</reference>
<feature type="region of interest" description="Disordered" evidence="1">
    <location>
        <begin position="106"/>
        <end position="127"/>
    </location>
</feature>
<protein>
    <submittedName>
        <fullName evidence="2">Uncharacterized protein</fullName>
    </submittedName>
</protein>
<organism evidence="2 3">
    <name type="scientific">Trichodelitschia bisporula</name>
    <dbReference type="NCBI Taxonomy" id="703511"/>
    <lineage>
        <taxon>Eukaryota</taxon>
        <taxon>Fungi</taxon>
        <taxon>Dikarya</taxon>
        <taxon>Ascomycota</taxon>
        <taxon>Pezizomycotina</taxon>
        <taxon>Dothideomycetes</taxon>
        <taxon>Dothideomycetes incertae sedis</taxon>
        <taxon>Phaeotrichales</taxon>
        <taxon>Phaeotrichaceae</taxon>
        <taxon>Trichodelitschia</taxon>
    </lineage>
</organism>
<evidence type="ECO:0000313" key="3">
    <source>
        <dbReference type="Proteomes" id="UP000799640"/>
    </source>
</evidence>
<dbReference type="AlphaFoldDB" id="A0A6G1I689"/>
<evidence type="ECO:0000256" key="1">
    <source>
        <dbReference type="SAM" id="MobiDB-lite"/>
    </source>
</evidence>
<dbReference type="EMBL" id="ML996689">
    <property type="protein sequence ID" value="KAF2403704.1"/>
    <property type="molecule type" value="Genomic_DNA"/>
</dbReference>
<keyword evidence="3" id="KW-1185">Reference proteome</keyword>
<dbReference type="Proteomes" id="UP000799640">
    <property type="component" value="Unassembled WGS sequence"/>
</dbReference>
<name>A0A6G1I689_9PEZI</name>
<proteinExistence type="predicted"/>
<evidence type="ECO:0000313" key="2">
    <source>
        <dbReference type="EMBL" id="KAF2403704.1"/>
    </source>
</evidence>
<feature type="compositionally biased region" description="Polar residues" evidence="1">
    <location>
        <begin position="116"/>
        <end position="127"/>
    </location>
</feature>
<gene>
    <name evidence="2" type="ORF">EJ06DRAFT_289333</name>
</gene>